<reference evidence="1 2" key="1">
    <citation type="submission" date="2016-07" db="EMBL/GenBank/DDBJ databases">
        <title>Multiple horizontal gene transfer events from other fungi enriched the ability of initially mycotrophic Trichoderma (Ascomycota) to feed on dead plant biomass.</title>
        <authorList>
            <consortium name="DOE Joint Genome Institute"/>
            <person name="Aerts A."/>
            <person name="Atanasova L."/>
            <person name="Chenthamara K."/>
            <person name="Zhang J."/>
            <person name="Grujic M."/>
            <person name="Henrissat B."/>
            <person name="Kuo A."/>
            <person name="Salamov A."/>
            <person name="Lipzen A."/>
            <person name="Labutti K."/>
            <person name="Barry K."/>
            <person name="Miao Y."/>
            <person name="Rahimi M.J."/>
            <person name="Shen Q."/>
            <person name="Grigoriev I.V."/>
            <person name="Kubicek C.P."/>
            <person name="Druzhinina I.S."/>
        </authorList>
    </citation>
    <scope>NUCLEOTIDE SEQUENCE [LARGE SCALE GENOMIC DNA]</scope>
    <source>
        <strain evidence="1 2">CBS 433.97</strain>
    </source>
</reference>
<dbReference type="AlphaFoldDB" id="A0A2T3Z0P6"/>
<gene>
    <name evidence="1" type="ORF">M441DRAFT_49826</name>
</gene>
<protein>
    <recommendedName>
        <fullName evidence="3">Arrestin-like N-terminal domain-containing protein</fullName>
    </recommendedName>
</protein>
<evidence type="ECO:0000313" key="2">
    <source>
        <dbReference type="Proteomes" id="UP000240493"/>
    </source>
</evidence>
<dbReference type="EMBL" id="KZ679266">
    <property type="protein sequence ID" value="PTB38373.1"/>
    <property type="molecule type" value="Genomic_DNA"/>
</dbReference>
<dbReference type="Proteomes" id="UP000240493">
    <property type="component" value="Unassembled WGS sequence"/>
</dbReference>
<organism evidence="1 2">
    <name type="scientific">Trichoderma asperellum (strain ATCC 204424 / CBS 433.97 / NBRC 101777)</name>
    <dbReference type="NCBI Taxonomy" id="1042311"/>
    <lineage>
        <taxon>Eukaryota</taxon>
        <taxon>Fungi</taxon>
        <taxon>Dikarya</taxon>
        <taxon>Ascomycota</taxon>
        <taxon>Pezizomycotina</taxon>
        <taxon>Sordariomycetes</taxon>
        <taxon>Hypocreomycetidae</taxon>
        <taxon>Hypocreales</taxon>
        <taxon>Hypocreaceae</taxon>
        <taxon>Trichoderma</taxon>
    </lineage>
</organism>
<dbReference type="STRING" id="1042311.A0A2T3Z0P6"/>
<evidence type="ECO:0008006" key="3">
    <source>
        <dbReference type="Google" id="ProtNLM"/>
    </source>
</evidence>
<dbReference type="OrthoDB" id="5206208at2759"/>
<keyword evidence="2" id="KW-1185">Reference proteome</keyword>
<proteinExistence type="predicted"/>
<evidence type="ECO:0000313" key="1">
    <source>
        <dbReference type="EMBL" id="PTB38373.1"/>
    </source>
</evidence>
<name>A0A2T3Z0P6_TRIA4</name>
<accession>A0A2T3Z0P6</accession>
<sequence>MKLNLDLQDAHQGPYLAQDHVKALFEIRGPTFHKSPRISVKFVGTMVVSFPTHVNGASPGQFTTVLFEETRKIEYRDLQWDEDEASGESIYTTPIDFQFPAEANCYCARPQKCQLPPSMNIIEPEMSVKVTYGIVVSVGRCILGPMTKVKSVAVEIPFSCTPTTTSLPRSSCVLSVAMDDKSGRRYARQRNTLMDQEHADGSCPSYSLKYSPSVKVEVLLPQPAILIRGQPTPVRVVIHTPTDMIESGNVYLRSVSMDLKSTVMTSVGMLPRTATQRKHGCSMAGAVKIDSEVFELDSGAWGNFFVMNTKPTTESCIVRLDHAMEIVTGISIGLGSDIKYAVATFDVVVMDPPPAYEVGDAIQLQA</sequence>